<dbReference type="AlphaFoldDB" id="A0A5P1FIY9"/>
<dbReference type="PANTHER" id="PTHR33356:SF5">
    <property type="entry name" value="TIP41-LIKE PROTEIN"/>
    <property type="match status" value="1"/>
</dbReference>
<organism evidence="1 2">
    <name type="scientific">Asparagus officinalis</name>
    <name type="common">Garden asparagus</name>
    <dbReference type="NCBI Taxonomy" id="4686"/>
    <lineage>
        <taxon>Eukaryota</taxon>
        <taxon>Viridiplantae</taxon>
        <taxon>Streptophyta</taxon>
        <taxon>Embryophyta</taxon>
        <taxon>Tracheophyta</taxon>
        <taxon>Spermatophyta</taxon>
        <taxon>Magnoliopsida</taxon>
        <taxon>Liliopsida</taxon>
        <taxon>Asparagales</taxon>
        <taxon>Asparagaceae</taxon>
        <taxon>Asparagoideae</taxon>
        <taxon>Asparagus</taxon>
    </lineage>
</organism>
<proteinExistence type="predicted"/>
<evidence type="ECO:0000313" key="1">
    <source>
        <dbReference type="EMBL" id="ONK76869.1"/>
    </source>
</evidence>
<sequence length="253" mass="28499">MPRRPVRAVHLHRRFSRRFKRHREGADPENAGLWRGAFVIFMLGVVKLRSGTVKNSLKVGTQPESATHGDEALRLLYAAAQLSRISLHHQYLHRCGLAGPHHKMGLPPNRALIQQQLRAARFYELRRLQLMKEQWAAKNRCRFSRNDGCGDEMGLIGPPLQKLAQQEPSVRAVFVGRRESKGTGVFIPRRAGAQTEPKRNPACSTVLLPVGVGNALNMKGVNEMWNEGKRSPLGPQRAAFSAHDARLPQEWTY</sequence>
<name>A0A5P1FIY9_ASPOF</name>
<dbReference type="Proteomes" id="UP000243459">
    <property type="component" value="Chromosome 2"/>
</dbReference>
<protein>
    <submittedName>
        <fullName evidence="1">Uncharacterized protein</fullName>
    </submittedName>
</protein>
<evidence type="ECO:0000313" key="2">
    <source>
        <dbReference type="Proteomes" id="UP000243459"/>
    </source>
</evidence>
<dbReference type="EMBL" id="CM007382">
    <property type="protein sequence ID" value="ONK76869.1"/>
    <property type="molecule type" value="Genomic_DNA"/>
</dbReference>
<reference evidence="2" key="1">
    <citation type="journal article" date="2017" name="Nat. Commun.">
        <title>The asparagus genome sheds light on the origin and evolution of a young Y chromosome.</title>
        <authorList>
            <person name="Harkess A."/>
            <person name="Zhou J."/>
            <person name="Xu C."/>
            <person name="Bowers J.E."/>
            <person name="Van der Hulst R."/>
            <person name="Ayyampalayam S."/>
            <person name="Mercati F."/>
            <person name="Riccardi P."/>
            <person name="McKain M.R."/>
            <person name="Kakrana A."/>
            <person name="Tang H."/>
            <person name="Ray J."/>
            <person name="Groenendijk J."/>
            <person name="Arikit S."/>
            <person name="Mathioni S.M."/>
            <person name="Nakano M."/>
            <person name="Shan H."/>
            <person name="Telgmann-Rauber A."/>
            <person name="Kanno A."/>
            <person name="Yue Z."/>
            <person name="Chen H."/>
            <person name="Li W."/>
            <person name="Chen Y."/>
            <person name="Xu X."/>
            <person name="Zhang Y."/>
            <person name="Luo S."/>
            <person name="Chen H."/>
            <person name="Gao J."/>
            <person name="Mao Z."/>
            <person name="Pires J.C."/>
            <person name="Luo M."/>
            <person name="Kudrna D."/>
            <person name="Wing R.A."/>
            <person name="Meyers B.C."/>
            <person name="Yi K."/>
            <person name="Kong H."/>
            <person name="Lavrijsen P."/>
            <person name="Sunseri F."/>
            <person name="Falavigna A."/>
            <person name="Ye Y."/>
            <person name="Leebens-Mack J.H."/>
            <person name="Chen G."/>
        </authorList>
    </citation>
    <scope>NUCLEOTIDE SEQUENCE [LARGE SCALE GENOMIC DNA]</scope>
    <source>
        <strain evidence="2">cv. DH0086</strain>
    </source>
</reference>
<dbReference type="PANTHER" id="PTHR33356">
    <property type="entry name" value="TIP41-LIKE PROTEIN"/>
    <property type="match status" value="1"/>
</dbReference>
<keyword evidence="2" id="KW-1185">Reference proteome</keyword>
<gene>
    <name evidence="1" type="ORF">A4U43_C02F700</name>
</gene>
<dbReference type="Gramene" id="ONK76869">
    <property type="protein sequence ID" value="ONK76869"/>
    <property type="gene ID" value="A4U43_C02F700"/>
</dbReference>
<accession>A0A5P1FIY9</accession>